<name>A0AAD7N048_9AGAR</name>
<reference evidence="1" key="1">
    <citation type="submission" date="2023-03" db="EMBL/GenBank/DDBJ databases">
        <title>Massive genome expansion in bonnet fungi (Mycena s.s.) driven by repeated elements and novel gene families across ecological guilds.</title>
        <authorList>
            <consortium name="Lawrence Berkeley National Laboratory"/>
            <person name="Harder C.B."/>
            <person name="Miyauchi S."/>
            <person name="Viragh M."/>
            <person name="Kuo A."/>
            <person name="Thoen E."/>
            <person name="Andreopoulos B."/>
            <person name="Lu D."/>
            <person name="Skrede I."/>
            <person name="Drula E."/>
            <person name="Henrissat B."/>
            <person name="Morin E."/>
            <person name="Kohler A."/>
            <person name="Barry K."/>
            <person name="LaButti K."/>
            <person name="Morin E."/>
            <person name="Salamov A."/>
            <person name="Lipzen A."/>
            <person name="Mereny Z."/>
            <person name="Hegedus B."/>
            <person name="Baldrian P."/>
            <person name="Stursova M."/>
            <person name="Weitz H."/>
            <person name="Taylor A."/>
            <person name="Grigoriev I.V."/>
            <person name="Nagy L.G."/>
            <person name="Martin F."/>
            <person name="Kauserud H."/>
        </authorList>
    </citation>
    <scope>NUCLEOTIDE SEQUENCE</scope>
    <source>
        <strain evidence="1">CBHHK182m</strain>
    </source>
</reference>
<dbReference type="Proteomes" id="UP001215598">
    <property type="component" value="Unassembled WGS sequence"/>
</dbReference>
<accession>A0AAD7N048</accession>
<gene>
    <name evidence="1" type="ORF">B0H16DRAFT_1465802</name>
</gene>
<organism evidence="1 2">
    <name type="scientific">Mycena metata</name>
    <dbReference type="NCBI Taxonomy" id="1033252"/>
    <lineage>
        <taxon>Eukaryota</taxon>
        <taxon>Fungi</taxon>
        <taxon>Dikarya</taxon>
        <taxon>Basidiomycota</taxon>
        <taxon>Agaricomycotina</taxon>
        <taxon>Agaricomycetes</taxon>
        <taxon>Agaricomycetidae</taxon>
        <taxon>Agaricales</taxon>
        <taxon>Marasmiineae</taxon>
        <taxon>Mycenaceae</taxon>
        <taxon>Mycena</taxon>
    </lineage>
</organism>
<proteinExistence type="predicted"/>
<evidence type="ECO:0000313" key="2">
    <source>
        <dbReference type="Proteomes" id="UP001215598"/>
    </source>
</evidence>
<keyword evidence="2" id="KW-1185">Reference proteome</keyword>
<protein>
    <submittedName>
        <fullName evidence="1">Uncharacterized protein</fullName>
    </submittedName>
</protein>
<dbReference type="EMBL" id="JARKIB010000112">
    <property type="protein sequence ID" value="KAJ7738354.1"/>
    <property type="molecule type" value="Genomic_DNA"/>
</dbReference>
<dbReference type="AlphaFoldDB" id="A0AAD7N048"/>
<sequence>MLSVHVAGHSQFASLYGGSRGVFRPRPLCSRFCYNISAALFPPSDDGLRKSHFSHYELDCIVIRRLDTRKSPDDDDPPLWAAAKSERITRHAISLTPPRTTVKLLLKRNIIPSSASLVTSLYVA</sequence>
<comment type="caution">
    <text evidence="1">The sequence shown here is derived from an EMBL/GenBank/DDBJ whole genome shotgun (WGS) entry which is preliminary data.</text>
</comment>
<evidence type="ECO:0000313" key="1">
    <source>
        <dbReference type="EMBL" id="KAJ7738354.1"/>
    </source>
</evidence>